<evidence type="ECO:0000313" key="3">
    <source>
        <dbReference type="EMBL" id="KAA1124074.1"/>
    </source>
</evidence>
<dbReference type="EMBL" id="VDEP01000205">
    <property type="protein sequence ID" value="KAA1124074.1"/>
    <property type="molecule type" value="Genomic_DNA"/>
</dbReference>
<dbReference type="Proteomes" id="UP000324748">
    <property type="component" value="Unassembled WGS sequence"/>
</dbReference>
<accession>A0A5B0N180</accession>
<dbReference type="AlphaFoldDB" id="A0A5B0N180"/>
<protein>
    <submittedName>
        <fullName evidence="2">Uncharacterized protein</fullName>
    </submittedName>
</protein>
<dbReference type="Proteomes" id="UP000325313">
    <property type="component" value="Unassembled WGS sequence"/>
</dbReference>
<keyword evidence="4" id="KW-1185">Reference proteome</keyword>
<gene>
    <name evidence="2" type="ORF">PGT21_022298</name>
    <name evidence="3" type="ORF">PGTUg99_025633</name>
</gene>
<proteinExistence type="predicted"/>
<evidence type="ECO:0000313" key="5">
    <source>
        <dbReference type="Proteomes" id="UP000325313"/>
    </source>
</evidence>
<name>A0A5B0N180_PUCGR</name>
<dbReference type="EMBL" id="VSWC01000119">
    <property type="protein sequence ID" value="KAA1082995.1"/>
    <property type="molecule type" value="Genomic_DNA"/>
</dbReference>
<evidence type="ECO:0000313" key="2">
    <source>
        <dbReference type="EMBL" id="KAA1082995.1"/>
    </source>
</evidence>
<comment type="caution">
    <text evidence="2">The sequence shown here is derived from an EMBL/GenBank/DDBJ whole genome shotgun (WGS) entry which is preliminary data.</text>
</comment>
<reference evidence="4 5" key="1">
    <citation type="submission" date="2019-05" db="EMBL/GenBank/DDBJ databases">
        <title>Emergence of the Ug99 lineage of the wheat stem rust pathogen through somatic hybridization.</title>
        <authorList>
            <person name="Li F."/>
            <person name="Upadhyaya N.M."/>
            <person name="Sperschneider J."/>
            <person name="Matny O."/>
            <person name="Nguyen-Phuc H."/>
            <person name="Mago R."/>
            <person name="Raley C."/>
            <person name="Miller M.E."/>
            <person name="Silverstein K.A.T."/>
            <person name="Henningsen E."/>
            <person name="Hirsch C.D."/>
            <person name="Visser B."/>
            <person name="Pretorius Z.A."/>
            <person name="Steffenson B.J."/>
            <person name="Schwessinger B."/>
            <person name="Dodds P.N."/>
            <person name="Figueroa M."/>
        </authorList>
    </citation>
    <scope>NUCLEOTIDE SEQUENCE [LARGE SCALE GENOMIC DNA]</scope>
    <source>
        <strain evidence="2">21-0</strain>
        <strain evidence="3 5">Ug99</strain>
    </source>
</reference>
<evidence type="ECO:0000256" key="1">
    <source>
        <dbReference type="SAM" id="MobiDB-lite"/>
    </source>
</evidence>
<feature type="compositionally biased region" description="Polar residues" evidence="1">
    <location>
        <begin position="19"/>
        <end position="37"/>
    </location>
</feature>
<organism evidence="2 4">
    <name type="scientific">Puccinia graminis f. sp. tritici</name>
    <dbReference type="NCBI Taxonomy" id="56615"/>
    <lineage>
        <taxon>Eukaryota</taxon>
        <taxon>Fungi</taxon>
        <taxon>Dikarya</taxon>
        <taxon>Basidiomycota</taxon>
        <taxon>Pucciniomycotina</taxon>
        <taxon>Pucciniomycetes</taxon>
        <taxon>Pucciniales</taxon>
        <taxon>Pucciniaceae</taxon>
        <taxon>Puccinia</taxon>
    </lineage>
</organism>
<sequence>MEDRKRPVDRHKVKRHPESTSPKVCSGMSSTRGASSLPQAGFHHGIFTFECKSAVEPTPPTTPLASKGVTALGPGFTWPRRPKLLPRGICPRGSNSLEALEFLETAS</sequence>
<feature type="region of interest" description="Disordered" evidence="1">
    <location>
        <begin position="1"/>
        <end position="37"/>
    </location>
</feature>
<evidence type="ECO:0000313" key="4">
    <source>
        <dbReference type="Proteomes" id="UP000324748"/>
    </source>
</evidence>